<accession>A0A7V7TXF9</accession>
<dbReference type="Proteomes" id="UP000432089">
    <property type="component" value="Unassembled WGS sequence"/>
</dbReference>
<evidence type="ECO:0000256" key="1">
    <source>
        <dbReference type="SAM" id="Phobius"/>
    </source>
</evidence>
<feature type="domain" description="Phosphatidic acid phosphatase type 2/haloperoxidase" evidence="2">
    <location>
        <begin position="114"/>
        <end position="228"/>
    </location>
</feature>
<dbReference type="AlphaFoldDB" id="A0A7V7TXF9"/>
<dbReference type="RefSeq" id="WP_150968895.1">
    <property type="nucleotide sequence ID" value="NZ_VZDO01000004.1"/>
</dbReference>
<dbReference type="CDD" id="cd03392">
    <property type="entry name" value="PAP2_like_2"/>
    <property type="match status" value="1"/>
</dbReference>
<feature type="transmembrane region" description="Helical" evidence="1">
    <location>
        <begin position="156"/>
        <end position="174"/>
    </location>
</feature>
<evidence type="ECO:0000313" key="4">
    <source>
        <dbReference type="Proteomes" id="UP000432089"/>
    </source>
</evidence>
<evidence type="ECO:0000259" key="2">
    <source>
        <dbReference type="SMART" id="SM00014"/>
    </source>
</evidence>
<keyword evidence="1" id="KW-0472">Membrane</keyword>
<feature type="transmembrane region" description="Helical" evidence="1">
    <location>
        <begin position="115"/>
        <end position="136"/>
    </location>
</feature>
<gene>
    <name evidence="3" type="ORF">F6X38_07005</name>
</gene>
<dbReference type="PANTHER" id="PTHR14969">
    <property type="entry name" value="SPHINGOSINE-1-PHOSPHATE PHOSPHOHYDROLASE"/>
    <property type="match status" value="1"/>
</dbReference>
<sequence length="254" mass="27781">MADIRHIRRLRPRHVVGWTSRFVETPTLIGAFCIAAAAGLFILLAEEVMEGETLALDTRLLLSLRNPADPSDPLGPGWIEEMMRDFTALGGTVVLTLLVLFVAGFLWIDGKRRSLFLVLAATMSGRILSPLLKYGFDRPRPDLVPHGSIVYSTSFPSGHSMAAAITFLTLGALLARVQKGRTMKVYILSVAALLTFCVGISRVYLGVHWPSDVIAGWSVGIAWALGWWLLARWLENRGVVEPEESAAPSAETAK</sequence>
<dbReference type="InterPro" id="IPR000326">
    <property type="entry name" value="PAP2/HPO"/>
</dbReference>
<feature type="transmembrane region" description="Helical" evidence="1">
    <location>
        <begin position="186"/>
        <end position="207"/>
    </location>
</feature>
<dbReference type="SUPFAM" id="SSF48317">
    <property type="entry name" value="Acid phosphatase/Vanadium-dependent haloperoxidase"/>
    <property type="match status" value="1"/>
</dbReference>
<keyword evidence="1" id="KW-1133">Transmembrane helix</keyword>
<feature type="transmembrane region" description="Helical" evidence="1">
    <location>
        <begin position="86"/>
        <end position="108"/>
    </location>
</feature>
<feature type="transmembrane region" description="Helical" evidence="1">
    <location>
        <begin position="21"/>
        <end position="44"/>
    </location>
</feature>
<reference evidence="3 4" key="1">
    <citation type="submission" date="2019-09" db="EMBL/GenBank/DDBJ databases">
        <title>YIM 132180 draft genome.</title>
        <authorList>
            <person name="Zhang K."/>
        </authorList>
    </citation>
    <scope>NUCLEOTIDE SEQUENCE [LARGE SCALE GENOMIC DNA]</scope>
    <source>
        <strain evidence="3 4">YIM 132180</strain>
    </source>
</reference>
<keyword evidence="1" id="KW-0812">Transmembrane</keyword>
<dbReference type="InterPro" id="IPR036938">
    <property type="entry name" value="PAP2/HPO_sf"/>
</dbReference>
<dbReference type="EMBL" id="VZDO01000004">
    <property type="protein sequence ID" value="KAB0680743.1"/>
    <property type="molecule type" value="Genomic_DNA"/>
</dbReference>
<dbReference type="Pfam" id="PF01569">
    <property type="entry name" value="PAP2"/>
    <property type="match status" value="1"/>
</dbReference>
<keyword evidence="4" id="KW-1185">Reference proteome</keyword>
<protein>
    <submittedName>
        <fullName evidence="3">Phosphatase PAP2 family protein</fullName>
    </submittedName>
</protein>
<dbReference type="Gene3D" id="1.20.144.10">
    <property type="entry name" value="Phosphatidic acid phosphatase type 2/haloperoxidase"/>
    <property type="match status" value="2"/>
</dbReference>
<organism evidence="3 4">
    <name type="scientific">Plantimonas leprariae</name>
    <dbReference type="NCBI Taxonomy" id="2615207"/>
    <lineage>
        <taxon>Bacteria</taxon>
        <taxon>Pseudomonadati</taxon>
        <taxon>Pseudomonadota</taxon>
        <taxon>Alphaproteobacteria</taxon>
        <taxon>Hyphomicrobiales</taxon>
        <taxon>Aurantimonadaceae</taxon>
        <taxon>Plantimonas</taxon>
    </lineage>
</organism>
<comment type="caution">
    <text evidence="3">The sequence shown here is derived from an EMBL/GenBank/DDBJ whole genome shotgun (WGS) entry which is preliminary data.</text>
</comment>
<dbReference type="SMART" id="SM00014">
    <property type="entry name" value="acidPPc"/>
    <property type="match status" value="1"/>
</dbReference>
<feature type="transmembrane region" description="Helical" evidence="1">
    <location>
        <begin position="213"/>
        <end position="230"/>
    </location>
</feature>
<evidence type="ECO:0000313" key="3">
    <source>
        <dbReference type="EMBL" id="KAB0680743.1"/>
    </source>
</evidence>
<proteinExistence type="predicted"/>
<dbReference type="PANTHER" id="PTHR14969:SF13">
    <property type="entry name" value="AT30094P"/>
    <property type="match status" value="1"/>
</dbReference>
<name>A0A7V7TXF9_9HYPH</name>